<dbReference type="SUPFAM" id="SSF49562">
    <property type="entry name" value="C2 domain (Calcium/lipid-binding domain, CaLB)"/>
    <property type="match status" value="1"/>
</dbReference>
<dbReference type="PROSITE" id="PS50004">
    <property type="entry name" value="C2"/>
    <property type="match status" value="1"/>
</dbReference>
<dbReference type="SMART" id="SM00239">
    <property type="entry name" value="C2"/>
    <property type="match status" value="1"/>
</dbReference>
<dbReference type="InterPro" id="IPR051634">
    <property type="entry name" value="Extended_Synaptotagmin"/>
</dbReference>
<gene>
    <name evidence="2" type="ORF">BRAN1462_LOCUS38139</name>
</gene>
<dbReference type="Gene3D" id="2.60.40.150">
    <property type="entry name" value="C2 domain"/>
    <property type="match status" value="1"/>
</dbReference>
<dbReference type="Pfam" id="PF00168">
    <property type="entry name" value="C2"/>
    <property type="match status" value="1"/>
</dbReference>
<reference evidence="2" key="1">
    <citation type="submission" date="2021-01" db="EMBL/GenBank/DDBJ databases">
        <authorList>
            <person name="Corre E."/>
            <person name="Pelletier E."/>
            <person name="Niang G."/>
            <person name="Scheremetjew M."/>
            <person name="Finn R."/>
            <person name="Kale V."/>
            <person name="Holt S."/>
            <person name="Cochrane G."/>
            <person name="Meng A."/>
            <person name="Brown T."/>
            <person name="Cohen L."/>
        </authorList>
    </citation>
    <scope>NUCLEOTIDE SEQUENCE</scope>
    <source>
        <strain evidence="2">RCC3387</strain>
    </source>
</reference>
<sequence>MGNMGGSFTFEADHFTLGQKPAKFDTLRIIDTIQEVGDATNLRVMTVRTKVTWTSNMTAYANFTGLQKVGVSGLCIQGDMVLELVGEAPRPPFFQAARGRFLNAPDLSFDVKAENSALDAVTSLDSVKDTLRQVVTEQVCAKLVIPNRMAFKLIPDADTFRMLHPRPRGVLRLKLVRAEGLLAKDLNLFSNASSDPFVKITCGAIKFETPVIYNTCSPQFDFATFLPIELPMDQFVLFEVFDKDVITRNDHLGKAKIGVKDLIAQGGKERKYQLCDANDNVGSNGLIVVEADWRKLQIGRVPERKNSGGDPDLCYLFVGIASATGLLCAHPETHYWVEVQCTHRQGLLATDTSKPRCTQKLQLKPVQSTLANLTAEKQAEAEAALQEKLDLCHRYGMKDADVSKLLGVTVCKESKEDKTSHAEVMASTVMWNRPLEFFLKGGHDATITLALECDHAHAEKRTGHHGGMAAVKGMMSKLAHGTWSDRDGCAVLCEWSEKVSDLIGSGGTTDKVLKATAKQGNTVELTVHMQLRACCEPGTVV</sequence>
<accession>A0A7S2LBM6</accession>
<protein>
    <recommendedName>
        <fullName evidence="1">C2 domain-containing protein</fullName>
    </recommendedName>
</protein>
<evidence type="ECO:0000313" key="2">
    <source>
        <dbReference type="EMBL" id="CAD9601600.1"/>
    </source>
</evidence>
<dbReference type="InterPro" id="IPR035892">
    <property type="entry name" value="C2_domain_sf"/>
</dbReference>
<evidence type="ECO:0000259" key="1">
    <source>
        <dbReference type="PROSITE" id="PS50004"/>
    </source>
</evidence>
<organism evidence="2">
    <name type="scientific">Zooxanthella nutricula</name>
    <dbReference type="NCBI Taxonomy" id="1333877"/>
    <lineage>
        <taxon>Eukaryota</taxon>
        <taxon>Sar</taxon>
        <taxon>Alveolata</taxon>
        <taxon>Dinophyceae</taxon>
        <taxon>Peridiniales</taxon>
        <taxon>Peridiniales incertae sedis</taxon>
        <taxon>Zooxanthella</taxon>
    </lineage>
</organism>
<feature type="domain" description="C2" evidence="1">
    <location>
        <begin position="145"/>
        <end position="272"/>
    </location>
</feature>
<dbReference type="EMBL" id="HBGW01059927">
    <property type="protein sequence ID" value="CAD9601600.1"/>
    <property type="molecule type" value="Transcribed_RNA"/>
</dbReference>
<dbReference type="CDD" id="cd00030">
    <property type="entry name" value="C2"/>
    <property type="match status" value="1"/>
</dbReference>
<name>A0A7S2LBM6_9DINO</name>
<proteinExistence type="predicted"/>
<dbReference type="PANTHER" id="PTHR45761:SF1">
    <property type="entry name" value="EXTENDED SYNAPTOTAGMIN-LIKE PROTEIN 2, ISOFORM C"/>
    <property type="match status" value="1"/>
</dbReference>
<dbReference type="PANTHER" id="PTHR45761">
    <property type="entry name" value="EXTENDED SYNAPTOTAGMIN-LIKE PROTEIN 2, ISOFORM C"/>
    <property type="match status" value="1"/>
</dbReference>
<dbReference type="AlphaFoldDB" id="A0A7S2LBM6"/>
<dbReference type="InterPro" id="IPR000008">
    <property type="entry name" value="C2_dom"/>
</dbReference>